<keyword evidence="4" id="KW-0963">Cytoplasm</keyword>
<dbReference type="GO" id="GO:0004693">
    <property type="term" value="F:cyclin-dependent protein serine/threonine kinase activity"/>
    <property type="evidence" value="ECO:0007669"/>
    <property type="project" value="UniProtKB-EC"/>
</dbReference>
<dbReference type="EMBL" id="AFYH01018771">
    <property type="status" value="NOT_ANNOTATED_CDS"/>
    <property type="molecule type" value="Genomic_DNA"/>
</dbReference>
<reference evidence="18" key="1">
    <citation type="submission" date="2011-08" db="EMBL/GenBank/DDBJ databases">
        <title>The draft genome of Latimeria chalumnae.</title>
        <authorList>
            <person name="Di Palma F."/>
            <person name="Alfoldi J."/>
            <person name="Johnson J."/>
            <person name="Berlin A."/>
            <person name="Gnerre S."/>
            <person name="Jaffe D."/>
            <person name="MacCallum I."/>
            <person name="Young S."/>
            <person name="Walker B.J."/>
            <person name="Lander E."/>
            <person name="Lindblad-Toh K."/>
        </authorList>
    </citation>
    <scope>NUCLEOTIDE SEQUENCE [LARGE SCALE GENOMIC DNA]</scope>
    <source>
        <strain evidence="18">Wild caught</strain>
    </source>
</reference>
<dbReference type="PROSITE" id="PS50011">
    <property type="entry name" value="PROTEIN_KINASE_DOM"/>
    <property type="match status" value="1"/>
</dbReference>
<evidence type="ECO:0000256" key="6">
    <source>
        <dbReference type="ARBA" id="ARBA00022553"/>
    </source>
</evidence>
<dbReference type="GeneTree" id="ENSGT00940000161317"/>
<dbReference type="Gene3D" id="3.30.200.20">
    <property type="entry name" value="Phosphorylase Kinase, domain 1"/>
    <property type="match status" value="1"/>
</dbReference>
<evidence type="ECO:0000256" key="12">
    <source>
        <dbReference type="ARBA" id="ARBA00048367"/>
    </source>
</evidence>
<comment type="catalytic activity">
    <reaction evidence="12">
        <text>L-seryl-[protein] + ATP = O-phospho-L-seryl-[protein] + ADP + H(+)</text>
        <dbReference type="Rhea" id="RHEA:17989"/>
        <dbReference type="Rhea" id="RHEA-COMP:9863"/>
        <dbReference type="Rhea" id="RHEA-COMP:11604"/>
        <dbReference type="ChEBI" id="CHEBI:15378"/>
        <dbReference type="ChEBI" id="CHEBI:29999"/>
        <dbReference type="ChEBI" id="CHEBI:30616"/>
        <dbReference type="ChEBI" id="CHEBI:83421"/>
        <dbReference type="ChEBI" id="CHEBI:456216"/>
        <dbReference type="EC" id="2.7.11.22"/>
    </reaction>
</comment>
<dbReference type="Pfam" id="PF00069">
    <property type="entry name" value="Pkinase"/>
    <property type="match status" value="1"/>
</dbReference>
<dbReference type="FunFam" id="3.30.200.20:FF:000049">
    <property type="entry name" value="cyclin-dependent kinase-like 1 isoform X1"/>
    <property type="match status" value="1"/>
</dbReference>
<keyword evidence="5" id="KW-0723">Serine/threonine-protein kinase</keyword>
<feature type="binding site" evidence="14">
    <location>
        <position position="34"/>
    </location>
    <ligand>
        <name>ATP</name>
        <dbReference type="ChEBI" id="CHEBI:30616"/>
    </ligand>
</feature>
<dbReference type="PANTHER" id="PTHR24056:SF177">
    <property type="entry name" value="CYCLIN-DEPENDENT KINASE-LIKE 3"/>
    <property type="match status" value="1"/>
</dbReference>
<dbReference type="PROSITE" id="PS00107">
    <property type="entry name" value="PROTEIN_KINASE_ATP"/>
    <property type="match status" value="1"/>
</dbReference>
<evidence type="ECO:0000256" key="9">
    <source>
        <dbReference type="ARBA" id="ARBA00022777"/>
    </source>
</evidence>
<dbReference type="PROSITE" id="PS00108">
    <property type="entry name" value="PROTEIN_KINASE_ST"/>
    <property type="match status" value="1"/>
</dbReference>
<evidence type="ECO:0000256" key="14">
    <source>
        <dbReference type="PROSITE-ProRule" id="PRU10141"/>
    </source>
</evidence>
<dbReference type="PANTHER" id="PTHR24056">
    <property type="entry name" value="CELL DIVISION PROTEIN KINASE"/>
    <property type="match status" value="1"/>
</dbReference>
<dbReference type="InterPro" id="IPR017441">
    <property type="entry name" value="Protein_kinase_ATP_BS"/>
</dbReference>
<feature type="region of interest" description="Disordered" evidence="15">
    <location>
        <begin position="341"/>
        <end position="407"/>
    </location>
</feature>
<evidence type="ECO:0000256" key="7">
    <source>
        <dbReference type="ARBA" id="ARBA00022679"/>
    </source>
</evidence>
<evidence type="ECO:0000256" key="15">
    <source>
        <dbReference type="SAM" id="MobiDB-lite"/>
    </source>
</evidence>
<comment type="subcellular location">
    <subcellularLocation>
        <location evidence="1">Cytoplasm</location>
    </subcellularLocation>
</comment>
<evidence type="ECO:0000256" key="3">
    <source>
        <dbReference type="ARBA" id="ARBA00012425"/>
    </source>
</evidence>
<comment type="similarity">
    <text evidence="2">Belongs to the protein kinase superfamily. CMGC Ser/Thr protein kinase family. CDC2/CDKX subfamily.</text>
</comment>
<name>M3XK31_LATCH</name>
<evidence type="ECO:0000256" key="2">
    <source>
        <dbReference type="ARBA" id="ARBA00006485"/>
    </source>
</evidence>
<dbReference type="EMBL" id="AFYH01018768">
    <property type="status" value="NOT_ANNOTATED_CDS"/>
    <property type="molecule type" value="Genomic_DNA"/>
</dbReference>
<dbReference type="Ensembl" id="ENSLACT00000026014.1">
    <property type="protein sequence ID" value="ENSLACP00000023087.1"/>
    <property type="gene ID" value="ENSLACG00000016283.2"/>
</dbReference>
<dbReference type="InParanoid" id="M3XK31"/>
<organism evidence="17 18">
    <name type="scientific">Latimeria chalumnae</name>
    <name type="common">Coelacanth</name>
    <dbReference type="NCBI Taxonomy" id="7897"/>
    <lineage>
        <taxon>Eukaryota</taxon>
        <taxon>Metazoa</taxon>
        <taxon>Chordata</taxon>
        <taxon>Craniata</taxon>
        <taxon>Vertebrata</taxon>
        <taxon>Euteleostomi</taxon>
        <taxon>Coelacanthiformes</taxon>
        <taxon>Coelacanthidae</taxon>
        <taxon>Latimeria</taxon>
    </lineage>
</organism>
<dbReference type="EMBL" id="AFYH01018769">
    <property type="status" value="NOT_ANNOTATED_CDS"/>
    <property type="molecule type" value="Genomic_DNA"/>
</dbReference>
<dbReference type="GO" id="GO:0005634">
    <property type="term" value="C:nucleus"/>
    <property type="evidence" value="ECO:0007669"/>
    <property type="project" value="TreeGrafter"/>
</dbReference>
<gene>
    <name evidence="17" type="primary">CDKL3</name>
</gene>
<evidence type="ECO:0000259" key="16">
    <source>
        <dbReference type="PROSITE" id="PS50011"/>
    </source>
</evidence>
<dbReference type="EMBL" id="AFYH01018773">
    <property type="status" value="NOT_ANNOTATED_CDS"/>
    <property type="molecule type" value="Genomic_DNA"/>
</dbReference>
<protein>
    <recommendedName>
        <fullName evidence="13">Cyclin-dependent kinase-like 3</fullName>
        <ecNumber evidence="3">2.7.11.22</ecNumber>
    </recommendedName>
</protein>
<dbReference type="InterPro" id="IPR008271">
    <property type="entry name" value="Ser/Thr_kinase_AS"/>
</dbReference>
<dbReference type="EMBL" id="AFYH01018772">
    <property type="status" value="NOT_ANNOTATED_CDS"/>
    <property type="molecule type" value="Genomic_DNA"/>
</dbReference>
<evidence type="ECO:0000256" key="10">
    <source>
        <dbReference type="ARBA" id="ARBA00022840"/>
    </source>
</evidence>
<dbReference type="EC" id="2.7.11.22" evidence="3"/>
<dbReference type="Gene3D" id="1.10.510.10">
    <property type="entry name" value="Transferase(Phosphotransferase) domain 1"/>
    <property type="match status" value="1"/>
</dbReference>
<evidence type="ECO:0000256" key="8">
    <source>
        <dbReference type="ARBA" id="ARBA00022741"/>
    </source>
</evidence>
<evidence type="ECO:0000313" key="18">
    <source>
        <dbReference type="Proteomes" id="UP000008672"/>
    </source>
</evidence>
<keyword evidence="7" id="KW-0808">Transferase</keyword>
<dbReference type="EMBL" id="AFYH01018770">
    <property type="status" value="NOT_ANNOTATED_CDS"/>
    <property type="molecule type" value="Genomic_DNA"/>
</dbReference>
<dbReference type="GO" id="GO:0005524">
    <property type="term" value="F:ATP binding"/>
    <property type="evidence" value="ECO:0007669"/>
    <property type="project" value="UniProtKB-UniRule"/>
</dbReference>
<keyword evidence="18" id="KW-1185">Reference proteome</keyword>
<dbReference type="FunCoup" id="M3XK31">
    <property type="interactions" value="975"/>
</dbReference>
<reference evidence="17" key="3">
    <citation type="submission" date="2025-09" db="UniProtKB">
        <authorList>
            <consortium name="Ensembl"/>
        </authorList>
    </citation>
    <scope>IDENTIFICATION</scope>
</reference>
<evidence type="ECO:0000256" key="13">
    <source>
        <dbReference type="ARBA" id="ARBA00068081"/>
    </source>
</evidence>
<evidence type="ECO:0000256" key="4">
    <source>
        <dbReference type="ARBA" id="ARBA00022490"/>
    </source>
</evidence>
<dbReference type="eggNOG" id="KOG0593">
    <property type="taxonomic scope" value="Eukaryota"/>
</dbReference>
<keyword evidence="6" id="KW-0597">Phosphoprotein</keyword>
<feature type="region of interest" description="Disordered" evidence="15">
    <location>
        <begin position="541"/>
        <end position="565"/>
    </location>
</feature>
<reference evidence="17" key="2">
    <citation type="submission" date="2025-08" db="UniProtKB">
        <authorList>
            <consortium name="Ensembl"/>
        </authorList>
    </citation>
    <scope>IDENTIFICATION</scope>
</reference>
<dbReference type="FunFam" id="1.10.510.10:FF:000370">
    <property type="entry name" value="cyclin-dependent kinase-like 3 isoform X2"/>
    <property type="match status" value="1"/>
</dbReference>
<comment type="catalytic activity">
    <reaction evidence="11">
        <text>L-threonyl-[protein] + ATP = O-phospho-L-threonyl-[protein] + ADP + H(+)</text>
        <dbReference type="Rhea" id="RHEA:46608"/>
        <dbReference type="Rhea" id="RHEA-COMP:11060"/>
        <dbReference type="Rhea" id="RHEA-COMP:11605"/>
        <dbReference type="ChEBI" id="CHEBI:15378"/>
        <dbReference type="ChEBI" id="CHEBI:30013"/>
        <dbReference type="ChEBI" id="CHEBI:30616"/>
        <dbReference type="ChEBI" id="CHEBI:61977"/>
        <dbReference type="ChEBI" id="CHEBI:456216"/>
        <dbReference type="EC" id="2.7.11.22"/>
    </reaction>
</comment>
<feature type="compositionally biased region" description="Polar residues" evidence="15">
    <location>
        <begin position="386"/>
        <end position="401"/>
    </location>
</feature>
<dbReference type="Proteomes" id="UP000008672">
    <property type="component" value="Unassembled WGS sequence"/>
</dbReference>
<dbReference type="SMART" id="SM00220">
    <property type="entry name" value="S_TKc"/>
    <property type="match status" value="1"/>
</dbReference>
<dbReference type="GO" id="GO:0005737">
    <property type="term" value="C:cytoplasm"/>
    <property type="evidence" value="ECO:0007669"/>
    <property type="project" value="UniProtKB-SubCell"/>
</dbReference>
<evidence type="ECO:0000256" key="5">
    <source>
        <dbReference type="ARBA" id="ARBA00022527"/>
    </source>
</evidence>
<dbReference type="InterPro" id="IPR011009">
    <property type="entry name" value="Kinase-like_dom_sf"/>
</dbReference>
<proteinExistence type="inferred from homology"/>
<feature type="compositionally biased region" description="Polar residues" evidence="15">
    <location>
        <begin position="555"/>
        <end position="565"/>
    </location>
</feature>
<evidence type="ECO:0000313" key="17">
    <source>
        <dbReference type="Ensembl" id="ENSLACP00000023087.1"/>
    </source>
</evidence>
<dbReference type="OMA" id="GMEVKQV"/>
<evidence type="ECO:0000256" key="11">
    <source>
        <dbReference type="ARBA" id="ARBA00047811"/>
    </source>
</evidence>
<accession>M3XK31</accession>
<feature type="domain" description="Protein kinase" evidence="16">
    <location>
        <begin position="4"/>
        <end position="287"/>
    </location>
</feature>
<keyword evidence="8 14" id="KW-0547">Nucleotide-binding</keyword>
<sequence length="565" mass="64604">MELYENLGMVGEGSYGMVMKCRHKESRQIVAIKKFLEKDDDKSVKKIAMREIKFLKQFRHENLVNLIEVFRQKKRLFLVFEFIDHTVLDELDQFPRGLDNKKIRKYLFQVLRALVYLHDNQIIHRDIKPENVLVSQSGIVKLCDFGFARTLAAPGEVYTDYVATRWYRAPELLVGDPMYGKPVDIWALGCMIIEMCTGNPFLPGNSDLDQLHRIVTKVGNLTPHLQDLFSRSLAFTGMHLPEIQHSKSPRKKFPRLHPLLAEIVHLSLQIDPANRVSSTELIHHEYFTRDGFAEKFVIEIHAKILKDSKDNPLLKARENSSENEQLFENVEIYQLISSKSKMTKQEKDIEKEKKSSDTKTDEKALKEKGSKGEIKSEQVDRATEQKPVTKSTGLSLDSQPESEGMGTKVPGHTPISTTMPPINPSNGHLVATIANTMLNSESTGARTHEKAKKRRSPLQTLGHLTIGNQQGDGSPSHVQHERNIIHERALYIEQMLNANKKKTKAPKPEKEEVRFPELPLIGQQMELKGIEAKQIKMLKREQRKMDEPKYPSLVITDQESGKQQI</sequence>
<keyword evidence="9" id="KW-0418">Kinase</keyword>
<feature type="compositionally biased region" description="Basic and acidic residues" evidence="15">
    <location>
        <begin position="343"/>
        <end position="384"/>
    </location>
</feature>
<keyword evidence="10 14" id="KW-0067">ATP-binding</keyword>
<dbReference type="InterPro" id="IPR000719">
    <property type="entry name" value="Prot_kinase_dom"/>
</dbReference>
<dbReference type="AlphaFoldDB" id="M3XK31"/>
<dbReference type="InterPro" id="IPR050108">
    <property type="entry name" value="CDK"/>
</dbReference>
<evidence type="ECO:0000256" key="1">
    <source>
        <dbReference type="ARBA" id="ARBA00004496"/>
    </source>
</evidence>
<dbReference type="SUPFAM" id="SSF56112">
    <property type="entry name" value="Protein kinase-like (PK-like)"/>
    <property type="match status" value="1"/>
</dbReference>